<dbReference type="AlphaFoldDB" id="A0A511SX35"/>
<evidence type="ECO:0000313" key="1">
    <source>
        <dbReference type="EMBL" id="GEN06022.1"/>
    </source>
</evidence>
<protein>
    <submittedName>
        <fullName evidence="1">Uncharacterized protein</fullName>
    </submittedName>
</protein>
<accession>A0A511SX35</accession>
<dbReference type="NCBIfam" id="TIGR02264">
    <property type="entry name" value="gmx_para_CXXCG"/>
    <property type="match status" value="1"/>
</dbReference>
<proteinExistence type="predicted"/>
<dbReference type="InterPro" id="IPR011750">
    <property type="entry name" value="Gmx_para_CXXCG"/>
</dbReference>
<dbReference type="EMBL" id="BJXR01000014">
    <property type="protein sequence ID" value="GEN06022.1"/>
    <property type="molecule type" value="Genomic_DNA"/>
</dbReference>
<name>A0A511SX35_MYXFU</name>
<dbReference type="RefSeq" id="WP_074951170.1">
    <property type="nucleotide sequence ID" value="NZ_BJXR01000014.1"/>
</dbReference>
<comment type="caution">
    <text evidence="1">The sequence shown here is derived from an EMBL/GenBank/DDBJ whole genome shotgun (WGS) entry which is preliminary data.</text>
</comment>
<dbReference type="OrthoDB" id="5513099at2"/>
<dbReference type="Proteomes" id="UP000321514">
    <property type="component" value="Unassembled WGS sequence"/>
</dbReference>
<sequence>MSRFYWVAEDRAATARHGGYVDARHTWGLPGVRCHVCGATWSSVGHDFPSVDLSALPESRELVTPRPESFAELERLRELVRPYVPAGAALPPGTDFGPLMGRAVGGFGPVVWSGTRMLLRRDALERLHAEDVLGLVGCPTALRFRQKNPPELMELQIEPRGGLHPDCIPADVPPPCPTCGRHGFGRPDDPILDAATLPMDLDLFRVGNFATMVIGTERFRDSVLRLGLDGLTFRELPTR</sequence>
<gene>
    <name evidence="1" type="ORF">MFU01_10590</name>
</gene>
<dbReference type="Pfam" id="PF09535">
    <property type="entry name" value="Gmx_para_CXXCG"/>
    <property type="match status" value="1"/>
</dbReference>
<evidence type="ECO:0000313" key="2">
    <source>
        <dbReference type="Proteomes" id="UP000321514"/>
    </source>
</evidence>
<organism evidence="1 2">
    <name type="scientific">Myxococcus fulvus</name>
    <dbReference type="NCBI Taxonomy" id="33"/>
    <lineage>
        <taxon>Bacteria</taxon>
        <taxon>Pseudomonadati</taxon>
        <taxon>Myxococcota</taxon>
        <taxon>Myxococcia</taxon>
        <taxon>Myxococcales</taxon>
        <taxon>Cystobacterineae</taxon>
        <taxon>Myxococcaceae</taxon>
        <taxon>Myxococcus</taxon>
    </lineage>
</organism>
<reference evidence="1 2" key="1">
    <citation type="submission" date="2019-07" db="EMBL/GenBank/DDBJ databases">
        <title>Whole genome shotgun sequence of Myxococcus fulvus NBRC 100333.</title>
        <authorList>
            <person name="Hosoyama A."/>
            <person name="Uohara A."/>
            <person name="Ohji S."/>
            <person name="Ichikawa N."/>
        </authorList>
    </citation>
    <scope>NUCLEOTIDE SEQUENCE [LARGE SCALE GENOMIC DNA]</scope>
    <source>
        <strain evidence="1 2">NBRC 100333</strain>
    </source>
</reference>